<gene>
    <name evidence="3" type="ORF">BN9_090840</name>
</gene>
<dbReference type="InParanoid" id="A0A024FT70"/>
<evidence type="ECO:0000256" key="2">
    <source>
        <dbReference type="SAM" id="SignalP"/>
    </source>
</evidence>
<evidence type="ECO:0000313" key="4">
    <source>
        <dbReference type="Proteomes" id="UP000053237"/>
    </source>
</evidence>
<name>A0A024FT70_9STRA</name>
<evidence type="ECO:0000313" key="3">
    <source>
        <dbReference type="EMBL" id="CCI10290.1"/>
    </source>
</evidence>
<dbReference type="AlphaFoldDB" id="A0A024FT70"/>
<accession>A0A024FT70</accession>
<evidence type="ECO:0008006" key="5">
    <source>
        <dbReference type="Google" id="ProtNLM"/>
    </source>
</evidence>
<feature type="signal peptide" evidence="2">
    <location>
        <begin position="1"/>
        <end position="22"/>
    </location>
</feature>
<comment type="caution">
    <text evidence="3">The sequence shown here is derived from an EMBL/GenBank/DDBJ whole genome shotgun (WGS) entry which is preliminary data.</text>
</comment>
<proteinExistence type="predicted"/>
<keyword evidence="4" id="KW-1185">Reference proteome</keyword>
<sequence>MKTLTFSSPVVLLLSIVAFKKGGEVNCLPSNPSEQPKPKIAERTGPDVDSSGLLPAENNVRVRGTTFPQSSIRHRVERSSIGCKDCGFDTSIGRFLTGGRNPHMSNIPPQPLKRDDHKKTTSVQQTQSSAYAFTNPHQEGERLVETGHARIFEPHPLAPSRNKDTRLPPGYETINPEWRDKEQAESSGRASLMMTHPLLRLTHRIFLMKKQWI</sequence>
<organism evidence="3 4">
    <name type="scientific">Albugo candida</name>
    <dbReference type="NCBI Taxonomy" id="65357"/>
    <lineage>
        <taxon>Eukaryota</taxon>
        <taxon>Sar</taxon>
        <taxon>Stramenopiles</taxon>
        <taxon>Oomycota</taxon>
        <taxon>Peronosporomycetes</taxon>
        <taxon>Albuginales</taxon>
        <taxon>Albuginaceae</taxon>
        <taxon>Albugo</taxon>
    </lineage>
</organism>
<dbReference type="Proteomes" id="UP000053237">
    <property type="component" value="Unassembled WGS sequence"/>
</dbReference>
<dbReference type="EMBL" id="CAIX01000201">
    <property type="protein sequence ID" value="CCI10290.1"/>
    <property type="molecule type" value="Genomic_DNA"/>
</dbReference>
<protein>
    <recommendedName>
        <fullName evidence="5">RxLR effector protein</fullName>
    </recommendedName>
</protein>
<feature type="chain" id="PRO_5001529242" description="RxLR effector protein" evidence="2">
    <location>
        <begin position="23"/>
        <end position="213"/>
    </location>
</feature>
<feature type="compositionally biased region" description="Basic and acidic residues" evidence="1">
    <location>
        <begin position="36"/>
        <end position="46"/>
    </location>
</feature>
<reference evidence="3 4" key="1">
    <citation type="submission" date="2012-05" db="EMBL/GenBank/DDBJ databases">
        <title>Recombination and specialization in a pathogen metapopulation.</title>
        <authorList>
            <person name="Gardiner A."/>
            <person name="Kemen E."/>
            <person name="Schultz-Larsen T."/>
            <person name="MacLean D."/>
            <person name="Van Oosterhout C."/>
            <person name="Jones J.D.G."/>
        </authorList>
    </citation>
    <scope>NUCLEOTIDE SEQUENCE [LARGE SCALE GENOMIC DNA]</scope>
    <source>
        <strain evidence="3 4">Ac Nc2</strain>
    </source>
</reference>
<feature type="region of interest" description="Disordered" evidence="1">
    <location>
        <begin position="97"/>
        <end position="119"/>
    </location>
</feature>
<keyword evidence="2" id="KW-0732">Signal</keyword>
<evidence type="ECO:0000256" key="1">
    <source>
        <dbReference type="SAM" id="MobiDB-lite"/>
    </source>
</evidence>
<feature type="region of interest" description="Disordered" evidence="1">
    <location>
        <begin position="28"/>
        <end position="54"/>
    </location>
</feature>
<feature type="region of interest" description="Disordered" evidence="1">
    <location>
        <begin position="154"/>
        <end position="174"/>
    </location>
</feature>